<name>A0A0P1EYG4_9RHOB</name>
<dbReference type="RefSeq" id="WP_058123175.1">
    <property type="nucleotide sequence ID" value="NZ_CYRX01000024.1"/>
</dbReference>
<sequence length="353" mass="39648">MTKIITRYFEHADQAMAARDALVFEQKVAPQIIRTFTDAECLADKLTALQVTPAAAQVYQERLAKGGAVMLVEAGCRPLGVARMTREAAVANGAVVLDGVVDEVEVKDPTYGRRGLSVLQSHPRFMSGVERSSRARGNHHMADWPIPLLSKRKPYDGTLFYRHAHMANWPFGLLSQRKPYTKSIFGRHQRMASFPIKLISQRKPFTGSIIPRHGRMANIILPLTNRRKPFSRSIFPRHQRMATVPFPLLINGKTGSNALMPGAPRMANFPIGLLSTRKPFTGSIFSRHARMANFPIGLLSRRKPFTGSIFPKHARMANFILPLVIKRQDPADRPQRDGFSFSRMLGMPTLMQR</sequence>
<proteinExistence type="predicted"/>
<protein>
    <submittedName>
        <fullName evidence="1">Uncharacterized protein</fullName>
    </submittedName>
</protein>
<accession>A0A0P1EYG4</accession>
<evidence type="ECO:0000313" key="2">
    <source>
        <dbReference type="Proteomes" id="UP000051298"/>
    </source>
</evidence>
<reference evidence="1 2" key="1">
    <citation type="submission" date="2015-09" db="EMBL/GenBank/DDBJ databases">
        <authorList>
            <consortium name="Swine Surveillance"/>
        </authorList>
    </citation>
    <scope>NUCLEOTIDE SEQUENCE [LARGE SCALE GENOMIC DNA]</scope>
    <source>
        <strain evidence="1 2">CECT 5294</strain>
    </source>
</reference>
<gene>
    <name evidence="1" type="ORF">THS5294_01422</name>
</gene>
<organism evidence="1 2">
    <name type="scientific">Thalassobacter stenotrophicus</name>
    <dbReference type="NCBI Taxonomy" id="266809"/>
    <lineage>
        <taxon>Bacteria</taxon>
        <taxon>Pseudomonadati</taxon>
        <taxon>Pseudomonadota</taxon>
        <taxon>Alphaproteobacteria</taxon>
        <taxon>Rhodobacterales</taxon>
        <taxon>Roseobacteraceae</taxon>
        <taxon>Thalassobacter</taxon>
    </lineage>
</organism>
<dbReference type="AlphaFoldDB" id="A0A0P1EYG4"/>
<dbReference type="eggNOG" id="ENOG5032ZB8">
    <property type="taxonomic scope" value="Bacteria"/>
</dbReference>
<evidence type="ECO:0000313" key="1">
    <source>
        <dbReference type="EMBL" id="CUH60133.1"/>
    </source>
</evidence>
<dbReference type="EMBL" id="CYRX01000024">
    <property type="protein sequence ID" value="CUH60133.1"/>
    <property type="molecule type" value="Genomic_DNA"/>
</dbReference>
<dbReference type="Proteomes" id="UP000051298">
    <property type="component" value="Unassembled WGS sequence"/>
</dbReference>